<protein>
    <submittedName>
        <fullName evidence="2">Uncharacterized protein</fullName>
    </submittedName>
</protein>
<evidence type="ECO:0000256" key="1">
    <source>
        <dbReference type="SAM" id="MobiDB-lite"/>
    </source>
</evidence>
<keyword evidence="3" id="KW-1185">Reference proteome</keyword>
<proteinExistence type="predicted"/>
<reference evidence="2" key="1">
    <citation type="submission" date="2023-07" db="EMBL/GenBank/DDBJ databases">
        <authorList>
            <person name="Stuckert A."/>
        </authorList>
    </citation>
    <scope>NUCLEOTIDE SEQUENCE</scope>
</reference>
<dbReference type="EMBL" id="CAUEEQ010040041">
    <property type="protein sequence ID" value="CAJ0955344.1"/>
    <property type="molecule type" value="Genomic_DNA"/>
</dbReference>
<dbReference type="Proteomes" id="UP001176940">
    <property type="component" value="Unassembled WGS sequence"/>
</dbReference>
<name>A0ABN9M3Z8_9NEOB</name>
<sequence length="86" mass="9252">FLSLVGGSPLSVVPSWAQRNTVIERRLGDNSRNSQDAQMEESVSQKPDPTVLSPVEAWTSQPELCVSCKLSLTGPAMVIPASPNRC</sequence>
<feature type="compositionally biased region" description="Polar residues" evidence="1">
    <location>
        <begin position="30"/>
        <end position="47"/>
    </location>
</feature>
<evidence type="ECO:0000313" key="3">
    <source>
        <dbReference type="Proteomes" id="UP001176940"/>
    </source>
</evidence>
<feature type="non-terminal residue" evidence="2">
    <location>
        <position position="1"/>
    </location>
</feature>
<accession>A0ABN9M3Z8</accession>
<organism evidence="2 3">
    <name type="scientific">Ranitomeya imitator</name>
    <name type="common">mimic poison frog</name>
    <dbReference type="NCBI Taxonomy" id="111125"/>
    <lineage>
        <taxon>Eukaryota</taxon>
        <taxon>Metazoa</taxon>
        <taxon>Chordata</taxon>
        <taxon>Craniata</taxon>
        <taxon>Vertebrata</taxon>
        <taxon>Euteleostomi</taxon>
        <taxon>Amphibia</taxon>
        <taxon>Batrachia</taxon>
        <taxon>Anura</taxon>
        <taxon>Neobatrachia</taxon>
        <taxon>Hyloidea</taxon>
        <taxon>Dendrobatidae</taxon>
        <taxon>Dendrobatinae</taxon>
        <taxon>Ranitomeya</taxon>
    </lineage>
</organism>
<gene>
    <name evidence="2" type="ORF">RIMI_LOCUS15101715</name>
</gene>
<evidence type="ECO:0000313" key="2">
    <source>
        <dbReference type="EMBL" id="CAJ0955344.1"/>
    </source>
</evidence>
<comment type="caution">
    <text evidence="2">The sequence shown here is derived from an EMBL/GenBank/DDBJ whole genome shotgun (WGS) entry which is preliminary data.</text>
</comment>
<feature type="region of interest" description="Disordered" evidence="1">
    <location>
        <begin position="27"/>
        <end position="52"/>
    </location>
</feature>